<evidence type="ECO:0000313" key="2">
    <source>
        <dbReference type="Proteomes" id="UP000195569"/>
    </source>
</evidence>
<name>A0A1N7S2T8_9BURK</name>
<comment type="caution">
    <text evidence="1">The sequence shown here is derived from an EMBL/GenBank/DDBJ whole genome shotgun (WGS) entry which is preliminary data.</text>
</comment>
<accession>A0A1N7S2T8</accession>
<proteinExistence type="predicted"/>
<gene>
    <name evidence="1" type="ORF">BN2476_300085</name>
</gene>
<evidence type="ECO:0000313" key="1">
    <source>
        <dbReference type="EMBL" id="SIT41608.1"/>
    </source>
</evidence>
<keyword evidence="2" id="KW-1185">Reference proteome</keyword>
<sequence>MFALTLPVGTYTIESISAGGDAASVVSRDPFRFTVKDGKVAYIGTVIKGWSIYNRVPKEYACEADAKYIEARKLYHSRPCSFWMGLKEDSAPDTLPVYAANYVDGALSELKREFPSLDLTDFDVQLMR</sequence>
<dbReference type="AlphaFoldDB" id="A0A1N7S2T8"/>
<organism evidence="1 2">
    <name type="scientific">Paraburkholderia piptadeniae</name>
    <dbReference type="NCBI Taxonomy" id="1701573"/>
    <lineage>
        <taxon>Bacteria</taxon>
        <taxon>Pseudomonadati</taxon>
        <taxon>Pseudomonadota</taxon>
        <taxon>Betaproteobacteria</taxon>
        <taxon>Burkholderiales</taxon>
        <taxon>Burkholderiaceae</taxon>
        <taxon>Paraburkholderia</taxon>
    </lineage>
</organism>
<reference evidence="1" key="1">
    <citation type="submission" date="2016-12" db="EMBL/GenBank/DDBJ databases">
        <authorList>
            <person name="Moulin L."/>
        </authorList>
    </citation>
    <scope>NUCLEOTIDE SEQUENCE [LARGE SCALE GENOMIC DNA]</scope>
    <source>
        <strain evidence="1">STM 7183</strain>
    </source>
</reference>
<dbReference type="Proteomes" id="UP000195569">
    <property type="component" value="Unassembled WGS sequence"/>
</dbReference>
<protein>
    <submittedName>
        <fullName evidence="1">Uncharacterized protein</fullName>
    </submittedName>
</protein>
<dbReference type="EMBL" id="CYGY02000030">
    <property type="protein sequence ID" value="SIT41608.1"/>
    <property type="molecule type" value="Genomic_DNA"/>
</dbReference>